<dbReference type="SUPFAM" id="SSF51206">
    <property type="entry name" value="cAMP-binding domain-like"/>
    <property type="match status" value="1"/>
</dbReference>
<protein>
    <submittedName>
        <fullName evidence="2">Crp/Fnr family transcriptional regulator</fullName>
    </submittedName>
</protein>
<dbReference type="RefSeq" id="WP_228351249.1">
    <property type="nucleotide sequence ID" value="NZ_JACEGA010000001.1"/>
</dbReference>
<accession>A0A839JXX0</accession>
<name>A0A839JXX0_9FIRM</name>
<feature type="domain" description="Cyclic nucleotide-binding" evidence="1">
    <location>
        <begin position="11"/>
        <end position="118"/>
    </location>
</feature>
<evidence type="ECO:0000313" key="2">
    <source>
        <dbReference type="EMBL" id="MBB2181469.1"/>
    </source>
</evidence>
<dbReference type="InterPro" id="IPR018490">
    <property type="entry name" value="cNMP-bd_dom_sf"/>
</dbReference>
<sequence length="194" mass="22837">MSNNPYFIHDFFSKYSEAPPEEVDKAMKLFYPVAIKKGEYFVRNGEYARKIGLIQSGLFRYYYIDKKGVEYTKGFAAENHFVISYSSMLLNQPSGFSIQALEDSHIYCINYTDWLQLLEGHPCWQVIARKTIEKVYVMKETREREFLLEDAKTRYQSFLESYPGLSDRIKQYHIASYLGISPVSLSRIRKKLKK</sequence>
<dbReference type="EMBL" id="JACEGA010000001">
    <property type="protein sequence ID" value="MBB2181469.1"/>
    <property type="molecule type" value="Genomic_DNA"/>
</dbReference>
<dbReference type="CDD" id="cd00038">
    <property type="entry name" value="CAP_ED"/>
    <property type="match status" value="1"/>
</dbReference>
<gene>
    <name evidence="2" type="ORF">H0486_00995</name>
</gene>
<dbReference type="AlphaFoldDB" id="A0A839JXX0"/>
<dbReference type="InterPro" id="IPR000595">
    <property type="entry name" value="cNMP-bd_dom"/>
</dbReference>
<reference evidence="2 3" key="1">
    <citation type="submission" date="2020-07" db="EMBL/GenBank/DDBJ databases">
        <title>Characterization and genome sequencing of isolate MD1, a novel member within the family Lachnospiraceae.</title>
        <authorList>
            <person name="Rettenmaier R."/>
            <person name="Di Bello L."/>
            <person name="Zinser C."/>
            <person name="Scheitz K."/>
            <person name="Liebl W."/>
            <person name="Zverlov V."/>
        </authorList>
    </citation>
    <scope>NUCLEOTIDE SEQUENCE [LARGE SCALE GENOMIC DNA]</scope>
    <source>
        <strain evidence="2 3">MD1</strain>
    </source>
</reference>
<comment type="caution">
    <text evidence="2">The sequence shown here is derived from an EMBL/GenBank/DDBJ whole genome shotgun (WGS) entry which is preliminary data.</text>
</comment>
<evidence type="ECO:0000313" key="3">
    <source>
        <dbReference type="Proteomes" id="UP000574276"/>
    </source>
</evidence>
<organism evidence="2 3">
    <name type="scientific">Variimorphobacter saccharofermentans</name>
    <dbReference type="NCBI Taxonomy" id="2755051"/>
    <lineage>
        <taxon>Bacteria</taxon>
        <taxon>Bacillati</taxon>
        <taxon>Bacillota</taxon>
        <taxon>Clostridia</taxon>
        <taxon>Lachnospirales</taxon>
        <taxon>Lachnospiraceae</taxon>
        <taxon>Variimorphobacter</taxon>
    </lineage>
</organism>
<evidence type="ECO:0000259" key="1">
    <source>
        <dbReference type="PROSITE" id="PS50042"/>
    </source>
</evidence>
<keyword evidence="3" id="KW-1185">Reference proteome</keyword>
<proteinExistence type="predicted"/>
<dbReference type="Proteomes" id="UP000574276">
    <property type="component" value="Unassembled WGS sequence"/>
</dbReference>
<dbReference type="Gene3D" id="2.60.120.10">
    <property type="entry name" value="Jelly Rolls"/>
    <property type="match status" value="1"/>
</dbReference>
<dbReference type="PROSITE" id="PS50042">
    <property type="entry name" value="CNMP_BINDING_3"/>
    <property type="match status" value="1"/>
</dbReference>
<dbReference type="InterPro" id="IPR014710">
    <property type="entry name" value="RmlC-like_jellyroll"/>
</dbReference>
<dbReference type="Pfam" id="PF00027">
    <property type="entry name" value="cNMP_binding"/>
    <property type="match status" value="1"/>
</dbReference>